<accession>A0ABU9C1N9</accession>
<evidence type="ECO:0000313" key="1">
    <source>
        <dbReference type="EMBL" id="MEK8034980.1"/>
    </source>
</evidence>
<dbReference type="RefSeq" id="WP_341429414.1">
    <property type="nucleotide sequence ID" value="NZ_JBBUTG010000046.1"/>
</dbReference>
<protein>
    <submittedName>
        <fullName evidence="1">Uncharacterized protein</fullName>
    </submittedName>
</protein>
<reference evidence="1 2" key="1">
    <citation type="submission" date="2024-04" db="EMBL/GenBank/DDBJ databases">
        <title>Novel species of the genus Ideonella isolated from streams.</title>
        <authorList>
            <person name="Lu H."/>
        </authorList>
    </citation>
    <scope>NUCLEOTIDE SEQUENCE [LARGE SCALE GENOMIC DNA]</scope>
    <source>
        <strain evidence="1 2">DXS29W</strain>
    </source>
</reference>
<evidence type="ECO:0000313" key="2">
    <source>
        <dbReference type="Proteomes" id="UP001371218"/>
    </source>
</evidence>
<sequence length="192" mass="20782">MAGNDINCSETNAHVQLELIGFPAPLPVQLLDITDGCRRGFEFVESSTDQLAGLIRVSPIELGLNAQNEVYRIAFKDGTAKRIGNIPAGAEPAGDNKFIHIIQQGHSIYKSTYIATETRISLSGESLELVTGGVICAESGRNAYALDISSNTNCKRRIKASHEKPVCLIHSGPTTTQTRLDRCSELSTQTRP</sequence>
<dbReference type="EMBL" id="JBBUTG010000046">
    <property type="protein sequence ID" value="MEK8034980.1"/>
    <property type="molecule type" value="Genomic_DNA"/>
</dbReference>
<name>A0ABU9C1N9_9BURK</name>
<comment type="caution">
    <text evidence="1">The sequence shown here is derived from an EMBL/GenBank/DDBJ whole genome shotgun (WGS) entry which is preliminary data.</text>
</comment>
<organism evidence="1 2">
    <name type="scientific">Ideonella lacteola</name>
    <dbReference type="NCBI Taxonomy" id="2984193"/>
    <lineage>
        <taxon>Bacteria</taxon>
        <taxon>Pseudomonadati</taxon>
        <taxon>Pseudomonadota</taxon>
        <taxon>Betaproteobacteria</taxon>
        <taxon>Burkholderiales</taxon>
        <taxon>Sphaerotilaceae</taxon>
        <taxon>Ideonella</taxon>
    </lineage>
</organism>
<gene>
    <name evidence="1" type="ORF">AACH06_29545</name>
</gene>
<keyword evidence="2" id="KW-1185">Reference proteome</keyword>
<dbReference type="Proteomes" id="UP001371218">
    <property type="component" value="Unassembled WGS sequence"/>
</dbReference>
<proteinExistence type="predicted"/>